<proteinExistence type="predicted"/>
<gene>
    <name evidence="1" type="ORF">BOTBODRAFT_180237</name>
</gene>
<dbReference type="AlphaFoldDB" id="A0A067M7Z9"/>
<evidence type="ECO:0000313" key="1">
    <source>
        <dbReference type="EMBL" id="KDQ07997.1"/>
    </source>
</evidence>
<protein>
    <submittedName>
        <fullName evidence="1">Uncharacterized protein</fullName>
    </submittedName>
</protein>
<dbReference type="HOGENOM" id="CLU_1137842_0_0_1"/>
<dbReference type="EMBL" id="KL198097">
    <property type="protein sequence ID" value="KDQ07997.1"/>
    <property type="molecule type" value="Genomic_DNA"/>
</dbReference>
<accession>A0A067M7Z9</accession>
<reference evidence="2" key="1">
    <citation type="journal article" date="2014" name="Proc. Natl. Acad. Sci. U.S.A.">
        <title>Extensive sampling of basidiomycete genomes demonstrates inadequacy of the white-rot/brown-rot paradigm for wood decay fungi.</title>
        <authorList>
            <person name="Riley R."/>
            <person name="Salamov A.A."/>
            <person name="Brown D.W."/>
            <person name="Nagy L.G."/>
            <person name="Floudas D."/>
            <person name="Held B.W."/>
            <person name="Levasseur A."/>
            <person name="Lombard V."/>
            <person name="Morin E."/>
            <person name="Otillar R."/>
            <person name="Lindquist E.A."/>
            <person name="Sun H."/>
            <person name="LaButti K.M."/>
            <person name="Schmutz J."/>
            <person name="Jabbour D."/>
            <person name="Luo H."/>
            <person name="Baker S.E."/>
            <person name="Pisabarro A.G."/>
            <person name="Walton J.D."/>
            <person name="Blanchette R.A."/>
            <person name="Henrissat B."/>
            <person name="Martin F."/>
            <person name="Cullen D."/>
            <person name="Hibbett D.S."/>
            <person name="Grigoriev I.V."/>
        </authorList>
    </citation>
    <scope>NUCLEOTIDE SEQUENCE [LARGE SCALE GENOMIC DNA]</scope>
    <source>
        <strain evidence="2">FD-172 SS1</strain>
    </source>
</reference>
<evidence type="ECO:0000313" key="2">
    <source>
        <dbReference type="Proteomes" id="UP000027195"/>
    </source>
</evidence>
<name>A0A067M7Z9_BOTB1</name>
<dbReference type="InParanoid" id="A0A067M7Z9"/>
<keyword evidence="2" id="KW-1185">Reference proteome</keyword>
<sequence length="244" mass="25942">MPIQHHTRRVHASPQSDLISCYIGIALPLDAYRPITCGGQRTSTGDEQPYGIPRASATTYPSLLPRPTVFSATQASTPTASDACVAPPLPESVINPNSNSRVGAQIRAALARRLATEERRVAYIEDLVRHAPASPVAPLLATITGGNVTEGIIPLNSLKPVPAPKSLTGVEEWITALSVQSTFHPVAQPAVHSASFPEPAPAPNGIMIWDSRMHDPACTGHWRAYGQLGLDDNVPMDQESTLAA</sequence>
<dbReference type="Proteomes" id="UP000027195">
    <property type="component" value="Unassembled WGS sequence"/>
</dbReference>
<organism evidence="1 2">
    <name type="scientific">Botryobasidium botryosum (strain FD-172 SS1)</name>
    <dbReference type="NCBI Taxonomy" id="930990"/>
    <lineage>
        <taxon>Eukaryota</taxon>
        <taxon>Fungi</taxon>
        <taxon>Dikarya</taxon>
        <taxon>Basidiomycota</taxon>
        <taxon>Agaricomycotina</taxon>
        <taxon>Agaricomycetes</taxon>
        <taxon>Cantharellales</taxon>
        <taxon>Botryobasidiaceae</taxon>
        <taxon>Botryobasidium</taxon>
    </lineage>
</organism>